<evidence type="ECO:0008006" key="4">
    <source>
        <dbReference type="Google" id="ProtNLM"/>
    </source>
</evidence>
<evidence type="ECO:0000313" key="3">
    <source>
        <dbReference type="Proteomes" id="UP000249829"/>
    </source>
</evidence>
<dbReference type="Proteomes" id="UP000249829">
    <property type="component" value="Unassembled WGS sequence"/>
</dbReference>
<dbReference type="AlphaFoldDB" id="A0A2V5HG12"/>
<evidence type="ECO:0000256" key="1">
    <source>
        <dbReference type="SAM" id="SignalP"/>
    </source>
</evidence>
<protein>
    <recommendedName>
        <fullName evidence="4">Secreted protein</fullName>
    </recommendedName>
</protein>
<keyword evidence="3" id="KW-1185">Reference proteome</keyword>
<evidence type="ECO:0000313" key="2">
    <source>
        <dbReference type="EMBL" id="PYI23338.1"/>
    </source>
</evidence>
<accession>A0A2V5HG12</accession>
<keyword evidence="1" id="KW-0732">Signal</keyword>
<proteinExistence type="predicted"/>
<organism evidence="2 3">
    <name type="scientific">Aspergillus violaceofuscus (strain CBS 115571)</name>
    <dbReference type="NCBI Taxonomy" id="1450538"/>
    <lineage>
        <taxon>Eukaryota</taxon>
        <taxon>Fungi</taxon>
        <taxon>Dikarya</taxon>
        <taxon>Ascomycota</taxon>
        <taxon>Pezizomycotina</taxon>
        <taxon>Eurotiomycetes</taxon>
        <taxon>Eurotiomycetidae</taxon>
        <taxon>Eurotiales</taxon>
        <taxon>Aspergillaceae</taxon>
        <taxon>Aspergillus</taxon>
    </lineage>
</organism>
<sequence>MVLEVAVLGRVLLSCLFCKALHPMPMTSRTTESISINRLMYNLYQLSILRGLAHIGNHSFTLKQQDVGTRLSPDAARARLYFKCPALPATVS</sequence>
<reference evidence="2 3" key="1">
    <citation type="submission" date="2018-02" db="EMBL/GenBank/DDBJ databases">
        <title>The genomes of Aspergillus section Nigri reveals drivers in fungal speciation.</title>
        <authorList>
            <consortium name="DOE Joint Genome Institute"/>
            <person name="Vesth T.C."/>
            <person name="Nybo J."/>
            <person name="Theobald S."/>
            <person name="Brandl J."/>
            <person name="Frisvad J.C."/>
            <person name="Nielsen K.F."/>
            <person name="Lyhne E.K."/>
            <person name="Kogle M.E."/>
            <person name="Kuo A."/>
            <person name="Riley R."/>
            <person name="Clum A."/>
            <person name="Nolan M."/>
            <person name="Lipzen A."/>
            <person name="Salamov A."/>
            <person name="Henrissat B."/>
            <person name="Wiebenga A."/>
            <person name="De vries R.P."/>
            <person name="Grigoriev I.V."/>
            <person name="Mortensen U.H."/>
            <person name="Andersen M.R."/>
            <person name="Baker S.E."/>
        </authorList>
    </citation>
    <scope>NUCLEOTIDE SEQUENCE [LARGE SCALE GENOMIC DNA]</scope>
    <source>
        <strain evidence="2 3">CBS 115571</strain>
    </source>
</reference>
<dbReference type="EMBL" id="KZ825106">
    <property type="protein sequence ID" value="PYI23338.1"/>
    <property type="molecule type" value="Genomic_DNA"/>
</dbReference>
<name>A0A2V5HG12_ASPV1</name>
<feature type="signal peptide" evidence="1">
    <location>
        <begin position="1"/>
        <end position="20"/>
    </location>
</feature>
<gene>
    <name evidence="2" type="ORF">BO99DRAFT_202153</name>
</gene>
<feature type="chain" id="PRO_5016043255" description="Secreted protein" evidence="1">
    <location>
        <begin position="21"/>
        <end position="92"/>
    </location>
</feature>